<keyword evidence="3" id="KW-1185">Reference proteome</keyword>
<sequence>MTGDVGEFVIVLPRSIWLVVCMGVLSSITLSAPYGSRDEVSMLTIDASDSKRSILTKSWASTKFEDVQSKLF</sequence>
<dbReference type="AlphaFoldDB" id="A0AAN9MFJ5"/>
<keyword evidence="1" id="KW-1133">Transmembrane helix</keyword>
<evidence type="ECO:0000313" key="3">
    <source>
        <dbReference type="Proteomes" id="UP001367508"/>
    </source>
</evidence>
<evidence type="ECO:0000256" key="1">
    <source>
        <dbReference type="SAM" id="Phobius"/>
    </source>
</evidence>
<name>A0AAN9MFJ5_CANGL</name>
<dbReference type="Proteomes" id="UP001367508">
    <property type="component" value="Unassembled WGS sequence"/>
</dbReference>
<reference evidence="2 3" key="1">
    <citation type="submission" date="2024-01" db="EMBL/GenBank/DDBJ databases">
        <title>The genomes of 5 underutilized Papilionoideae crops provide insights into root nodulation and disease resistanc.</title>
        <authorList>
            <person name="Jiang F."/>
        </authorList>
    </citation>
    <scope>NUCLEOTIDE SEQUENCE [LARGE SCALE GENOMIC DNA]</scope>
    <source>
        <strain evidence="2">LVBAO_FW01</strain>
        <tissue evidence="2">Leaves</tissue>
    </source>
</reference>
<keyword evidence="1" id="KW-0472">Membrane</keyword>
<accession>A0AAN9MFJ5</accession>
<proteinExistence type="predicted"/>
<gene>
    <name evidence="2" type="ORF">VNO77_10146</name>
</gene>
<feature type="transmembrane region" description="Helical" evidence="1">
    <location>
        <begin position="15"/>
        <end position="34"/>
    </location>
</feature>
<dbReference type="EMBL" id="JAYMYQ010000002">
    <property type="protein sequence ID" value="KAK7351022.1"/>
    <property type="molecule type" value="Genomic_DNA"/>
</dbReference>
<comment type="caution">
    <text evidence="2">The sequence shown here is derived from an EMBL/GenBank/DDBJ whole genome shotgun (WGS) entry which is preliminary data.</text>
</comment>
<keyword evidence="1" id="KW-0812">Transmembrane</keyword>
<protein>
    <submittedName>
        <fullName evidence="2">Uncharacterized protein</fullName>
    </submittedName>
</protein>
<organism evidence="2 3">
    <name type="scientific">Canavalia gladiata</name>
    <name type="common">Sword bean</name>
    <name type="synonym">Dolichos gladiatus</name>
    <dbReference type="NCBI Taxonomy" id="3824"/>
    <lineage>
        <taxon>Eukaryota</taxon>
        <taxon>Viridiplantae</taxon>
        <taxon>Streptophyta</taxon>
        <taxon>Embryophyta</taxon>
        <taxon>Tracheophyta</taxon>
        <taxon>Spermatophyta</taxon>
        <taxon>Magnoliopsida</taxon>
        <taxon>eudicotyledons</taxon>
        <taxon>Gunneridae</taxon>
        <taxon>Pentapetalae</taxon>
        <taxon>rosids</taxon>
        <taxon>fabids</taxon>
        <taxon>Fabales</taxon>
        <taxon>Fabaceae</taxon>
        <taxon>Papilionoideae</taxon>
        <taxon>50 kb inversion clade</taxon>
        <taxon>NPAAA clade</taxon>
        <taxon>indigoferoid/millettioid clade</taxon>
        <taxon>Phaseoleae</taxon>
        <taxon>Canavalia</taxon>
    </lineage>
</organism>
<evidence type="ECO:0000313" key="2">
    <source>
        <dbReference type="EMBL" id="KAK7351022.1"/>
    </source>
</evidence>